<feature type="chain" id="PRO_5045964512" evidence="2">
    <location>
        <begin position="28"/>
        <end position="322"/>
    </location>
</feature>
<dbReference type="SUPFAM" id="SSF53850">
    <property type="entry name" value="Periplasmic binding protein-like II"/>
    <property type="match status" value="1"/>
</dbReference>
<evidence type="ECO:0000313" key="4">
    <source>
        <dbReference type="Proteomes" id="UP001549320"/>
    </source>
</evidence>
<dbReference type="Pfam" id="PF03401">
    <property type="entry name" value="TctC"/>
    <property type="match status" value="1"/>
</dbReference>
<proteinExistence type="inferred from homology"/>
<keyword evidence="4" id="KW-1185">Reference proteome</keyword>
<accession>A0ABV2QE05</accession>
<protein>
    <submittedName>
        <fullName evidence="3">Tripartite-type tricarboxylate transporter receptor subunit TctC</fullName>
    </submittedName>
</protein>
<dbReference type="Gene3D" id="3.40.190.150">
    <property type="entry name" value="Bordetella uptake gene, domain 1"/>
    <property type="match status" value="1"/>
</dbReference>
<evidence type="ECO:0000256" key="1">
    <source>
        <dbReference type="ARBA" id="ARBA00006987"/>
    </source>
</evidence>
<sequence length="322" mass="34453">MNKFSRRLLAQCLAAATLGMTTLAALAQDWPSQPVKLVVPYAAGGTTDLIARKLSERLTRELGQTFVVENKPGAATNIGAQFVAQAKPDGNTILFGSVFQVLNHVFGPDPGFDMFKALEPVSLVAEMPFVLAANPRTPYQNGRELIAAAKAEPKKLSVSHAQLDISLELLNNKAGMELLLVPYKGGGPATTDAMAGQVNMVYALVPVLLPHIQAGKLKPLAVTSGTRFEGLPNVPTFVESGADFDMTMWYGLFLPAGTPKPVVDKLARVTQQVMTSKDMVEAIRAAGANPRFSAPADMRSQLTKELASWQGVAKAIPKLMQK</sequence>
<keyword evidence="3" id="KW-0675">Receptor</keyword>
<evidence type="ECO:0000256" key="2">
    <source>
        <dbReference type="SAM" id="SignalP"/>
    </source>
</evidence>
<keyword evidence="2" id="KW-0732">Signal</keyword>
<dbReference type="InterPro" id="IPR042100">
    <property type="entry name" value="Bug_dom1"/>
</dbReference>
<feature type="signal peptide" evidence="2">
    <location>
        <begin position="1"/>
        <end position="27"/>
    </location>
</feature>
<dbReference type="PANTHER" id="PTHR42928:SF5">
    <property type="entry name" value="BLR1237 PROTEIN"/>
    <property type="match status" value="1"/>
</dbReference>
<dbReference type="CDD" id="cd07012">
    <property type="entry name" value="PBP2_Bug_TTT"/>
    <property type="match status" value="1"/>
</dbReference>
<gene>
    <name evidence="3" type="ORF">ABIE13_004399</name>
</gene>
<dbReference type="PANTHER" id="PTHR42928">
    <property type="entry name" value="TRICARBOXYLATE-BINDING PROTEIN"/>
    <property type="match status" value="1"/>
</dbReference>
<evidence type="ECO:0000313" key="3">
    <source>
        <dbReference type="EMBL" id="MET4579271.1"/>
    </source>
</evidence>
<dbReference type="Proteomes" id="UP001549320">
    <property type="component" value="Unassembled WGS sequence"/>
</dbReference>
<dbReference type="PIRSF" id="PIRSF017082">
    <property type="entry name" value="YflP"/>
    <property type="match status" value="1"/>
</dbReference>
<organism evidence="3 4">
    <name type="scientific">Ottowia thiooxydans</name>
    <dbReference type="NCBI Taxonomy" id="219182"/>
    <lineage>
        <taxon>Bacteria</taxon>
        <taxon>Pseudomonadati</taxon>
        <taxon>Pseudomonadota</taxon>
        <taxon>Betaproteobacteria</taxon>
        <taxon>Burkholderiales</taxon>
        <taxon>Comamonadaceae</taxon>
        <taxon>Ottowia</taxon>
    </lineage>
</organism>
<dbReference type="EMBL" id="JBEPSH010000009">
    <property type="protein sequence ID" value="MET4579271.1"/>
    <property type="molecule type" value="Genomic_DNA"/>
</dbReference>
<dbReference type="RefSeq" id="WP_354447223.1">
    <property type="nucleotide sequence ID" value="NZ_JBEPSH010000009.1"/>
</dbReference>
<dbReference type="Gene3D" id="3.40.190.10">
    <property type="entry name" value="Periplasmic binding protein-like II"/>
    <property type="match status" value="1"/>
</dbReference>
<comment type="caution">
    <text evidence="3">The sequence shown here is derived from an EMBL/GenBank/DDBJ whole genome shotgun (WGS) entry which is preliminary data.</text>
</comment>
<comment type="similarity">
    <text evidence="1">Belongs to the UPF0065 (bug) family.</text>
</comment>
<dbReference type="InterPro" id="IPR005064">
    <property type="entry name" value="BUG"/>
</dbReference>
<name>A0ABV2QE05_9BURK</name>
<reference evidence="3 4" key="1">
    <citation type="submission" date="2024-06" db="EMBL/GenBank/DDBJ databases">
        <title>Sorghum-associated microbial communities from plants grown in Nebraska, USA.</title>
        <authorList>
            <person name="Schachtman D."/>
        </authorList>
    </citation>
    <scope>NUCLEOTIDE SEQUENCE [LARGE SCALE GENOMIC DNA]</scope>
    <source>
        <strain evidence="3 4">2709</strain>
    </source>
</reference>